<dbReference type="GO" id="GO:0005549">
    <property type="term" value="F:odorant binding"/>
    <property type="evidence" value="ECO:0007669"/>
    <property type="project" value="InterPro"/>
</dbReference>
<evidence type="ECO:0000256" key="6">
    <source>
        <dbReference type="ARBA" id="ARBA00022989"/>
    </source>
</evidence>
<dbReference type="InterPro" id="IPR004117">
    <property type="entry name" value="7tm6_olfct_rcpt"/>
</dbReference>
<organism evidence="11 12">
    <name type="scientific">Zophobas morio</name>
    <dbReference type="NCBI Taxonomy" id="2755281"/>
    <lineage>
        <taxon>Eukaryota</taxon>
        <taxon>Metazoa</taxon>
        <taxon>Ecdysozoa</taxon>
        <taxon>Arthropoda</taxon>
        <taxon>Hexapoda</taxon>
        <taxon>Insecta</taxon>
        <taxon>Pterygota</taxon>
        <taxon>Neoptera</taxon>
        <taxon>Endopterygota</taxon>
        <taxon>Coleoptera</taxon>
        <taxon>Polyphaga</taxon>
        <taxon>Cucujiformia</taxon>
        <taxon>Tenebrionidae</taxon>
        <taxon>Zophobas</taxon>
    </lineage>
</organism>
<evidence type="ECO:0000256" key="2">
    <source>
        <dbReference type="ARBA" id="ARBA00022475"/>
    </source>
</evidence>
<dbReference type="GO" id="GO:0004984">
    <property type="term" value="F:olfactory receptor activity"/>
    <property type="evidence" value="ECO:0007669"/>
    <property type="project" value="InterPro"/>
</dbReference>
<keyword evidence="4 10" id="KW-0812">Transmembrane</keyword>
<proteinExistence type="inferred from homology"/>
<evidence type="ECO:0000256" key="1">
    <source>
        <dbReference type="ARBA" id="ARBA00004651"/>
    </source>
</evidence>
<evidence type="ECO:0000256" key="9">
    <source>
        <dbReference type="ARBA" id="ARBA00023224"/>
    </source>
</evidence>
<feature type="transmembrane region" description="Helical" evidence="10">
    <location>
        <begin position="246"/>
        <end position="269"/>
    </location>
</feature>
<gene>
    <name evidence="11" type="ORF">Zmor_000663</name>
</gene>
<evidence type="ECO:0000256" key="7">
    <source>
        <dbReference type="ARBA" id="ARBA00023136"/>
    </source>
</evidence>
<feature type="transmembrane region" description="Helical" evidence="10">
    <location>
        <begin position="36"/>
        <end position="55"/>
    </location>
</feature>
<keyword evidence="2" id="KW-1003">Cell membrane</keyword>
<evidence type="ECO:0000313" key="11">
    <source>
        <dbReference type="EMBL" id="KAJ3665151.1"/>
    </source>
</evidence>
<reference evidence="11" key="1">
    <citation type="journal article" date="2023" name="G3 (Bethesda)">
        <title>Whole genome assemblies of Zophobas morio and Tenebrio molitor.</title>
        <authorList>
            <person name="Kaur S."/>
            <person name="Stinson S.A."/>
            <person name="diCenzo G.C."/>
        </authorList>
    </citation>
    <scope>NUCLEOTIDE SEQUENCE</scope>
    <source>
        <strain evidence="11">QUZm001</strain>
    </source>
</reference>
<evidence type="ECO:0000256" key="4">
    <source>
        <dbReference type="ARBA" id="ARBA00022692"/>
    </source>
</evidence>
<evidence type="ECO:0000256" key="8">
    <source>
        <dbReference type="ARBA" id="ARBA00023170"/>
    </source>
</evidence>
<keyword evidence="5 10" id="KW-0552">Olfaction</keyword>
<keyword evidence="8 10" id="KW-0675">Receptor</keyword>
<feature type="transmembrane region" description="Helical" evidence="10">
    <location>
        <begin position="131"/>
        <end position="152"/>
    </location>
</feature>
<accession>A0AA38MQX1</accession>
<keyword evidence="6 10" id="KW-1133">Transmembrane helix</keyword>
<dbReference type="Pfam" id="PF02949">
    <property type="entry name" value="7tm_6"/>
    <property type="match status" value="1"/>
</dbReference>
<keyword evidence="9 10" id="KW-0807">Transducer</keyword>
<dbReference type="AlphaFoldDB" id="A0AA38MQX1"/>
<evidence type="ECO:0000256" key="3">
    <source>
        <dbReference type="ARBA" id="ARBA00022606"/>
    </source>
</evidence>
<dbReference type="GO" id="GO:0005886">
    <property type="term" value="C:plasma membrane"/>
    <property type="evidence" value="ECO:0007669"/>
    <property type="project" value="UniProtKB-SubCell"/>
</dbReference>
<dbReference type="GO" id="GO:0007165">
    <property type="term" value="P:signal transduction"/>
    <property type="evidence" value="ECO:0007669"/>
    <property type="project" value="UniProtKB-KW"/>
</dbReference>
<sequence>MDPNLQPLFKTDDISTVPAKLLWHFFLRHFFNSKLSFAYTFITLGLCFLCTTLAIKGILLSDKSDVFFISENIQTCVLMAHITGNVLNLQATKQDLLYLLKQKSKFWKVTDFDNKLLSNESLKTNNFMRKFVRYAVIISVLTAVLFDLQPFVTGSLPSVCYVPDGWFGYLTVMLWYLSMITSISVTGTATLFCTLAVSLAEQFHLLAHNFKSMCNNRSDDIWKELEVLVEHHNFLISYFGKLNTAFGNMFLLLFIISISSASVAVFILMQPGIWTNRIKCGTYFCSVIIEIGFYCVPAEIVTNTALRLDRVLYDSGWYDINTISLKKCLPLVTSRAQRPMVFSGYGLINMNLNTYVSICKTVFSFYTYLNSVKKL</sequence>
<keyword evidence="7 10" id="KW-0472">Membrane</keyword>
<comment type="similarity">
    <text evidence="10">Belongs to the insect chemoreceptor superfamily. Heteromeric odorant receptor channel (TC 1.A.69) family.</text>
</comment>
<dbReference type="PANTHER" id="PTHR21137:SF35">
    <property type="entry name" value="ODORANT RECEPTOR 19A-RELATED"/>
    <property type="match status" value="1"/>
</dbReference>
<evidence type="ECO:0000256" key="10">
    <source>
        <dbReference type="RuleBase" id="RU351113"/>
    </source>
</evidence>
<dbReference type="PANTHER" id="PTHR21137">
    <property type="entry name" value="ODORANT RECEPTOR"/>
    <property type="match status" value="1"/>
</dbReference>
<keyword evidence="3 10" id="KW-0716">Sensory transduction</keyword>
<dbReference type="Proteomes" id="UP001168821">
    <property type="component" value="Unassembled WGS sequence"/>
</dbReference>
<evidence type="ECO:0000313" key="12">
    <source>
        <dbReference type="Proteomes" id="UP001168821"/>
    </source>
</evidence>
<evidence type="ECO:0000256" key="5">
    <source>
        <dbReference type="ARBA" id="ARBA00022725"/>
    </source>
</evidence>
<name>A0AA38MQX1_9CUCU</name>
<comment type="subcellular location">
    <subcellularLocation>
        <location evidence="1 10">Cell membrane</location>
        <topology evidence="1 10">Multi-pass membrane protein</topology>
    </subcellularLocation>
</comment>
<feature type="transmembrane region" description="Helical" evidence="10">
    <location>
        <begin position="172"/>
        <end position="200"/>
    </location>
</feature>
<comment type="caution">
    <text evidence="10">Lacks conserved residue(s) required for the propagation of feature annotation.</text>
</comment>
<protein>
    <recommendedName>
        <fullName evidence="10">Odorant receptor</fullName>
    </recommendedName>
</protein>
<comment type="caution">
    <text evidence="11">The sequence shown here is derived from an EMBL/GenBank/DDBJ whole genome shotgun (WGS) entry which is preliminary data.</text>
</comment>
<keyword evidence="12" id="KW-1185">Reference proteome</keyword>
<dbReference type="EMBL" id="JALNTZ010000001">
    <property type="protein sequence ID" value="KAJ3665151.1"/>
    <property type="molecule type" value="Genomic_DNA"/>
</dbReference>